<dbReference type="Proteomes" id="UP001236507">
    <property type="component" value="Unassembled WGS sequence"/>
</dbReference>
<name>A0ABT6Y485_9BACT</name>
<dbReference type="PROSITE" id="PS51257">
    <property type="entry name" value="PROKAR_LIPOPROTEIN"/>
    <property type="match status" value="1"/>
</dbReference>
<feature type="chain" id="PRO_5046079482" evidence="1">
    <location>
        <begin position="20"/>
        <end position="242"/>
    </location>
</feature>
<evidence type="ECO:0000256" key="1">
    <source>
        <dbReference type="SAM" id="SignalP"/>
    </source>
</evidence>
<comment type="caution">
    <text evidence="2">The sequence shown here is derived from an EMBL/GenBank/DDBJ whole genome shotgun (WGS) entry which is preliminary data.</text>
</comment>
<protein>
    <submittedName>
        <fullName evidence="2">DUF4197 domain-containing protein</fullName>
    </submittedName>
</protein>
<evidence type="ECO:0000313" key="3">
    <source>
        <dbReference type="Proteomes" id="UP001236507"/>
    </source>
</evidence>
<gene>
    <name evidence="2" type="ORF">QM524_04060</name>
</gene>
<sequence length="242" mass="25763">MKRILIAICLMGTVTSCQSQNLGNILKQANDVLANASKGGLTSDEIGKGLKEALTVGIKNSSAQAGALDGFLGNQTIKLLFPPEAQKVEAKLRQIGLGSECDKFITTLNRGAEKAAGQAVPIFVDAISKMTIQDALSILKGDKDAATQYLKRTSSDALAKAFAPIMEESINSTGATKLYGDIANTYNKIPFTAQKLNPDLKGYATQKAIDGLFVLVAQEEQKIRENPAARVTDLLKKVFGSN</sequence>
<feature type="signal peptide" evidence="1">
    <location>
        <begin position="1"/>
        <end position="19"/>
    </location>
</feature>
<dbReference type="Pfam" id="PF13852">
    <property type="entry name" value="DUF4197"/>
    <property type="match status" value="1"/>
</dbReference>
<accession>A0ABT6Y485</accession>
<proteinExistence type="predicted"/>
<dbReference type="InterPro" id="IPR025245">
    <property type="entry name" value="DUF4197"/>
</dbReference>
<reference evidence="2 3" key="1">
    <citation type="submission" date="2023-05" db="EMBL/GenBank/DDBJ databases">
        <title>Novel species of genus Flectobacillus isolated from stream in China.</title>
        <authorList>
            <person name="Lu H."/>
        </authorList>
    </citation>
    <scope>NUCLEOTIDE SEQUENCE [LARGE SCALE GENOMIC DNA]</scope>
    <source>
        <strain evidence="2 3">KCTC 42575</strain>
    </source>
</reference>
<organism evidence="2 3">
    <name type="scientific">Flectobacillus roseus</name>
    <dbReference type="NCBI Taxonomy" id="502259"/>
    <lineage>
        <taxon>Bacteria</taxon>
        <taxon>Pseudomonadati</taxon>
        <taxon>Bacteroidota</taxon>
        <taxon>Cytophagia</taxon>
        <taxon>Cytophagales</taxon>
        <taxon>Flectobacillaceae</taxon>
        <taxon>Flectobacillus</taxon>
    </lineage>
</organism>
<evidence type="ECO:0000313" key="2">
    <source>
        <dbReference type="EMBL" id="MDI9858382.1"/>
    </source>
</evidence>
<dbReference type="EMBL" id="JASHIF010000002">
    <property type="protein sequence ID" value="MDI9858382.1"/>
    <property type="molecule type" value="Genomic_DNA"/>
</dbReference>
<keyword evidence="1" id="KW-0732">Signal</keyword>
<dbReference type="RefSeq" id="WP_283343610.1">
    <property type="nucleotide sequence ID" value="NZ_JASHIF010000002.1"/>
</dbReference>
<keyword evidence="3" id="KW-1185">Reference proteome</keyword>